<dbReference type="EMBL" id="AGAZ01000056">
    <property type="protein sequence ID" value="EGZ45656.1"/>
    <property type="molecule type" value="Genomic_DNA"/>
</dbReference>
<dbReference type="AlphaFoldDB" id="G4CR08"/>
<organism evidence="2 3">
    <name type="scientific">Neisseria wadsworthii 9715</name>
    <dbReference type="NCBI Taxonomy" id="1030841"/>
    <lineage>
        <taxon>Bacteria</taxon>
        <taxon>Pseudomonadati</taxon>
        <taxon>Pseudomonadota</taxon>
        <taxon>Betaproteobacteria</taxon>
        <taxon>Neisseriales</taxon>
        <taxon>Neisseriaceae</taxon>
        <taxon>Neisseria</taxon>
    </lineage>
</organism>
<accession>G4CR08</accession>
<comment type="caution">
    <text evidence="2">The sequence shown here is derived from an EMBL/GenBank/DDBJ whole genome shotgun (WGS) entry which is preliminary data.</text>
</comment>
<proteinExistence type="predicted"/>
<reference evidence="2 3" key="1">
    <citation type="submission" date="2011-06" db="EMBL/GenBank/DDBJ databases">
        <authorList>
            <person name="Muzny D."/>
            <person name="Qin X."/>
            <person name="Deng J."/>
            <person name="Jiang H."/>
            <person name="Liu Y."/>
            <person name="Qu J."/>
            <person name="Song X.-Z."/>
            <person name="Zhang L."/>
            <person name="Thornton R."/>
            <person name="Coyle M."/>
            <person name="Francisco L."/>
            <person name="Jackson L."/>
            <person name="Javaid M."/>
            <person name="Korchina V."/>
            <person name="Kovar C."/>
            <person name="Mata R."/>
            <person name="Mathew T."/>
            <person name="Ngo R."/>
            <person name="Nguyen L."/>
            <person name="Nguyen N."/>
            <person name="Okwuonu G."/>
            <person name="Ongeri F."/>
            <person name="Pham C."/>
            <person name="Simmons D."/>
            <person name="Wilczek-Boney K."/>
            <person name="Hale W."/>
            <person name="Jakkamsetti A."/>
            <person name="Pham P."/>
            <person name="Ruth R."/>
            <person name="San Lucas F."/>
            <person name="Warren J."/>
            <person name="Zhang J."/>
            <person name="Zhao Z."/>
            <person name="Zhou C."/>
            <person name="Zhu D."/>
            <person name="Lee S."/>
            <person name="Bess C."/>
            <person name="Blankenburg K."/>
            <person name="Forbes L."/>
            <person name="Fu Q."/>
            <person name="Gubbala S."/>
            <person name="Hirani K."/>
            <person name="Jayaseelan J.C."/>
            <person name="Lara F."/>
            <person name="Munidasa M."/>
            <person name="Palculict T."/>
            <person name="Patil S."/>
            <person name="Pu L.-L."/>
            <person name="Saada N."/>
            <person name="Tang L."/>
            <person name="Weissenberger G."/>
            <person name="Zhu Y."/>
            <person name="Hemphill L."/>
            <person name="Shang Y."/>
            <person name="Youmans B."/>
            <person name="Ayvaz T."/>
            <person name="Ross M."/>
            <person name="Santibanez J."/>
            <person name="Aqrawi P."/>
            <person name="Gross S."/>
            <person name="Joshi V."/>
            <person name="Fowler G."/>
            <person name="Nazareth L."/>
            <person name="Reid J."/>
            <person name="Worley K."/>
            <person name="Petrosino J."/>
            <person name="Highlander S."/>
            <person name="Gibbs R."/>
        </authorList>
    </citation>
    <scope>NUCLEOTIDE SEQUENCE [LARGE SCALE GENOMIC DNA]</scope>
    <source>
        <strain evidence="2 3">9715</strain>
    </source>
</reference>
<dbReference type="Proteomes" id="UP000005336">
    <property type="component" value="Unassembled WGS sequence"/>
</dbReference>
<keyword evidence="3" id="KW-1185">Reference proteome</keyword>
<evidence type="ECO:0000313" key="3">
    <source>
        <dbReference type="Proteomes" id="UP000005336"/>
    </source>
</evidence>
<dbReference type="InterPro" id="IPR018891">
    <property type="entry name" value="AIPR_C"/>
</dbReference>
<dbReference type="Pfam" id="PF10592">
    <property type="entry name" value="AIPR"/>
    <property type="match status" value="1"/>
</dbReference>
<evidence type="ECO:0000259" key="1">
    <source>
        <dbReference type="Pfam" id="PF10592"/>
    </source>
</evidence>
<dbReference type="HOGENOM" id="CLU_026290_2_0_4"/>
<feature type="non-terminal residue" evidence="2">
    <location>
        <position position="331"/>
    </location>
</feature>
<feature type="domain" description="Abortive phage infection protein C-terminal" evidence="1">
    <location>
        <begin position="262"/>
        <end position="329"/>
    </location>
</feature>
<sequence>MINDTILKSYLNNFSENFSCTTDDESQQFEKFVNYIVFSRQYINKITPEVVESVSIGGGQDAGFDGIGIIVNGTLIQNVEQYDYFLKNGHSLNISFIFIQSKARPHFKASEVGNFYFGVCNFFNENSDIEENSTIKKFREIKEKIYNNALNFDGNPKIYMYYATVGEWKSPADIIAREKKCIEALNNKKIFSQVNCQFIDAEKLKVWFQELKRKNVKQILFKDKVALPDISDVNQSFIGSLPMGEFITMITDSDGNLQKTLFEDNVRHFQGGNKVNKEIEATLKNKEQDALPIFNNGITIITKKLEQIGNNLKLTDFQIVNGCQSAHIFFK</sequence>
<name>G4CR08_9NEIS</name>
<protein>
    <recommendedName>
        <fullName evidence="1">Abortive phage infection protein C-terminal domain-containing protein</fullName>
    </recommendedName>
</protein>
<evidence type="ECO:0000313" key="2">
    <source>
        <dbReference type="EMBL" id="EGZ45656.1"/>
    </source>
</evidence>
<dbReference type="RefSeq" id="WP_009116659.1">
    <property type="nucleotide sequence ID" value="NZ_JH165159.1"/>
</dbReference>
<dbReference type="STRING" id="1030841.HMPREF9370_1518"/>
<gene>
    <name evidence="2" type="ORF">HMPREF9370_1518</name>
</gene>